<comment type="similarity">
    <text evidence="8">Belongs to the protein kinase superfamily. PAN3 family.</text>
</comment>
<keyword evidence="4 8" id="KW-0547">Nucleotide-binding</keyword>
<evidence type="ECO:0000256" key="2">
    <source>
        <dbReference type="ARBA" id="ARBA00022490"/>
    </source>
</evidence>
<comment type="subunit">
    <text evidence="8">Homodimer. Forms a heterotrimer with a catalytic subunit PAN2 to form the poly(A)-nuclease (PAN) deadenylation complex. Interacts (via PAM-2 motif) with poly(A)-binding protein PAB1 (via PABC domain), conferring substrate specificity of the enzyme complex.</text>
</comment>
<dbReference type="GO" id="GO:0000932">
    <property type="term" value="C:P-body"/>
    <property type="evidence" value="ECO:0007669"/>
    <property type="project" value="TreeGrafter"/>
</dbReference>
<keyword evidence="3 8" id="KW-0507">mRNA processing</keyword>
<evidence type="ECO:0000259" key="10">
    <source>
        <dbReference type="Pfam" id="PF18101"/>
    </source>
</evidence>
<feature type="binding site" evidence="8">
    <location>
        <position position="561"/>
    </location>
    <ligand>
        <name>ATP</name>
        <dbReference type="ChEBI" id="CHEBI:30616"/>
    </ligand>
</feature>
<organism evidence="11 12">
    <name type="scientific">Coleophoma crateriformis</name>
    <dbReference type="NCBI Taxonomy" id="565419"/>
    <lineage>
        <taxon>Eukaryota</taxon>
        <taxon>Fungi</taxon>
        <taxon>Dikarya</taxon>
        <taxon>Ascomycota</taxon>
        <taxon>Pezizomycotina</taxon>
        <taxon>Leotiomycetes</taxon>
        <taxon>Helotiales</taxon>
        <taxon>Dermateaceae</taxon>
        <taxon>Coleophoma</taxon>
    </lineage>
</organism>
<evidence type="ECO:0000256" key="9">
    <source>
        <dbReference type="SAM" id="MobiDB-lite"/>
    </source>
</evidence>
<evidence type="ECO:0000256" key="8">
    <source>
        <dbReference type="HAMAP-Rule" id="MF_03181"/>
    </source>
</evidence>
<dbReference type="EMBL" id="PDLN01000002">
    <property type="protein sequence ID" value="RDW92618.1"/>
    <property type="molecule type" value="Genomic_DNA"/>
</dbReference>
<dbReference type="GO" id="GO:0000289">
    <property type="term" value="P:nuclear-transcribed mRNA poly(A) tail shortening"/>
    <property type="evidence" value="ECO:0007669"/>
    <property type="project" value="UniProtKB-UniRule"/>
</dbReference>
<evidence type="ECO:0000256" key="7">
    <source>
        <dbReference type="ARBA" id="ARBA00023054"/>
    </source>
</evidence>
<evidence type="ECO:0000256" key="5">
    <source>
        <dbReference type="ARBA" id="ARBA00022771"/>
    </source>
</evidence>
<evidence type="ECO:0000313" key="12">
    <source>
        <dbReference type="Proteomes" id="UP000256328"/>
    </source>
</evidence>
<dbReference type="Pfam" id="PF18101">
    <property type="entry name" value="Pan3_CK"/>
    <property type="match status" value="1"/>
</dbReference>
<evidence type="ECO:0000256" key="4">
    <source>
        <dbReference type="ARBA" id="ARBA00022741"/>
    </source>
</evidence>
<dbReference type="PANTHER" id="PTHR12272">
    <property type="entry name" value="DEADENYLATION COMPLEX SUBUNIT PAN3"/>
    <property type="match status" value="1"/>
</dbReference>
<dbReference type="Gene3D" id="1.10.510.10">
    <property type="entry name" value="Transferase(Phosphotransferase) domain 1"/>
    <property type="match status" value="1"/>
</dbReference>
<dbReference type="OrthoDB" id="204958at2759"/>
<dbReference type="Gene3D" id="1.10.287.3700">
    <property type="match status" value="1"/>
</dbReference>
<dbReference type="GO" id="GO:0005524">
    <property type="term" value="F:ATP binding"/>
    <property type="evidence" value="ECO:0007669"/>
    <property type="project" value="UniProtKB-UniRule"/>
</dbReference>
<feature type="domain" description="Pan3 C-terminal knob" evidence="10">
    <location>
        <begin position="758"/>
        <end position="895"/>
    </location>
</feature>
<comment type="function">
    <text evidence="8">Regulatory subunit of the poly(A)-nuclease (PAN) deadenylation complex, one of two cytoplasmic mRNA deadenylases involved in mRNA turnover. PAN specifically shortens poly(A) tails of RNA and the activity is stimulated by poly(A)-binding protein PAB1. PAN deadenylation is followed by rapid degradation of the shortened mRNA tails by the CCR4-NOT complex. Deadenylated mRNAs are then degraded by two alternative mechanisms, namely exosome-mediated 3'-5' exonucleolytic degradation, or deadenlyation-dependent mRNA decaping and subsequent 5'-3' exonucleolytic degradation by XRN1. May also be involved in post-transcriptional maturation of mRNA poly(A) tails. PAN3 acts as a positive regulator for PAN activity, recruiting the catalytic subunit PAN2 to mRNA via its interaction with RNA and with PAB1.</text>
</comment>
<keyword evidence="2 8" id="KW-0963">Cytoplasm</keyword>
<dbReference type="FunFam" id="1.10.287.3700:FF:000001">
    <property type="entry name" value="PAN2-PAN3 deadenylation complex subunit PAN3"/>
    <property type="match status" value="1"/>
</dbReference>
<accession>A0A3D8T3P3</accession>
<dbReference type="GO" id="GO:0031251">
    <property type="term" value="C:PAN complex"/>
    <property type="evidence" value="ECO:0007669"/>
    <property type="project" value="UniProtKB-UniRule"/>
</dbReference>
<comment type="subcellular location">
    <subcellularLocation>
        <location evidence="1 8">Cytoplasm</location>
    </subcellularLocation>
</comment>
<keyword evidence="12" id="KW-1185">Reference proteome</keyword>
<comment type="caution">
    <text evidence="11">The sequence shown here is derived from an EMBL/GenBank/DDBJ whole genome shotgun (WGS) entry which is preliminary data.</text>
</comment>
<dbReference type="InterPro" id="IPR030844">
    <property type="entry name" value="PAN3"/>
</dbReference>
<keyword evidence="6 8" id="KW-0067">ATP-binding</keyword>
<dbReference type="AlphaFoldDB" id="A0A3D8T3P3"/>
<comment type="domain">
    <text evidence="8">The N-terminal zinc finger binds to poly(A) RNA.</text>
</comment>
<dbReference type="InterPro" id="IPR011009">
    <property type="entry name" value="Kinase-like_dom_sf"/>
</dbReference>
<dbReference type="SUPFAM" id="SSF56112">
    <property type="entry name" value="Protein kinase-like (PK-like)"/>
    <property type="match status" value="1"/>
</dbReference>
<sequence length="901" mass="100260">MENNETPDYDALMHRNAATWAMTKNILRRELESGTDTTMRRPGRLRHHQSNIPENIAFLDKEAAENSRFAVGSQLEKANVEDASKQAHAAKKAEKATAMVSVPGIKPPVKPSSRILGLEPTVQFRPMGSEANKLWNDSDKAKATTTPEACNEPATAIDFGLPSHPGAFPMARGVKTPNPGRSPSMQHHIRKQSSIISRLTTTSTSDSIASGVQREPQHGKDLHISPRQAQHSPVCHRDQVIAARSIGAKSRTPASIYNGRKKKKPTIRTAVQAGHRQTSFGMRKSRNQDAYFSYDSLVVDNQPKPLLRENHQYEHLLNGKYANTWEISTKKTLSVESPAFTPATLPVPAVKGATISAQAASAAPFTPRNLASGTATPSSQIEAEPTTFNPAQAREFTPQNYDVSQQLSTNGAADAQVFDPFAMAAVAQAIPSTPYNPYLEENNQLSANGAGYYQGQGSYAASIQPLQYHLYAPIGPHKEDILSYQRHAHDFFMPEKIREELQKKTEATLQVMPNSQLPDFENYHSLVALDTTHHRSATVFGYPSWVYKAQSAKNGNFYCLRRLEGYKLSNENSIRSVKEWRRVDSGSVVTIHDAFTTRAFGDSSLIFVTDYHPLSKTLVEHHLASPNRFGNRIPTTVPEQVLWGYIVQIASAIKTIHEANLAVRCMEPSKVLITSKNRLRLNACSVLDVVQHDAQRALPDLQQEDFFLFGRLIVYIGTNQVGQHLQALKPLVEQMARTYTKELCDTVNWLLSPSVKNIAEFYTGIASHVVDSLDSALHAEDSLTSNLFSELENGRMARLLMKLGTINERPEYDSDPKWADTGERYVLKLFRDYVFHRVDANGHQVVDMGHIIACLNKLDAGIDEKMLLESRDGQTAFVVTYREVKKQVASAFADLLKSQRR</sequence>
<keyword evidence="5" id="KW-0862">Zinc</keyword>
<dbReference type="GO" id="GO:0006397">
    <property type="term" value="P:mRNA processing"/>
    <property type="evidence" value="ECO:0007669"/>
    <property type="project" value="UniProtKB-KW"/>
</dbReference>
<dbReference type="Proteomes" id="UP000256328">
    <property type="component" value="Unassembled WGS sequence"/>
</dbReference>
<dbReference type="Gene3D" id="1.20.5.5160">
    <property type="match status" value="1"/>
</dbReference>
<comment type="domain">
    <text evidence="8">The pseudokinase domain, the coiled-coil (CC), and C-terminal knob domain (CK) form a structural unit (PKC) that forms an extensive high-affinity interaction surface for PAN2.</text>
</comment>
<feature type="coiled-coil region" evidence="8">
    <location>
        <begin position="767"/>
        <end position="805"/>
    </location>
</feature>
<comment type="domain">
    <text evidence="8">Contains a pseudokinase domain. The protein kinase domain is predicted to be catalytically inactive because some of the residues important for catalytic activity are substituted and it lacks the equivalent of the binding site for a peptide substrate. However, it has retained an ATP-binding site and ATP-binding is required for mRNA degradation, stimulating the activity of the PAN2 nuclease in vitro. The nucleotide-binding site is juxtaposed to the RNase active site of PAN2 in the complex and may actually bind nucleosides of a poly(A) RNA rather than ATP, feeding the poly(A)-tail to the active site of the deadenylase and thus increasing the efficiency with which this distributive enzyme degrades oligo(A) RNAs.</text>
</comment>
<evidence type="ECO:0000256" key="6">
    <source>
        <dbReference type="ARBA" id="ARBA00022840"/>
    </source>
</evidence>
<evidence type="ECO:0000256" key="3">
    <source>
        <dbReference type="ARBA" id="ARBA00022664"/>
    </source>
</evidence>
<keyword evidence="5" id="KW-0863">Zinc-finger</keyword>
<protein>
    <recommendedName>
        <fullName evidence="8">PAN2-PAN3 deadenylation complex subunit PAN3</fullName>
    </recommendedName>
    <alternativeName>
        <fullName evidence="8">PAB1P-dependent poly(A)-specific ribonuclease</fullName>
    </alternativeName>
    <alternativeName>
        <fullName evidence="8">Poly(A)-nuclease deadenylation complex subunit 3</fullName>
        <shortName evidence="8">PAN deadenylation complex subunit 3</shortName>
    </alternativeName>
</protein>
<feature type="binding site" evidence="8">
    <location>
        <begin position="669"/>
        <end position="670"/>
    </location>
    <ligand>
        <name>ATP</name>
        <dbReference type="ChEBI" id="CHEBI:30616"/>
    </ligand>
</feature>
<dbReference type="InterPro" id="IPR041332">
    <property type="entry name" value="Pan3_CK"/>
</dbReference>
<feature type="binding site" evidence="8">
    <location>
        <begin position="610"/>
        <end position="617"/>
    </location>
    <ligand>
        <name>ATP</name>
        <dbReference type="ChEBI" id="CHEBI:30616"/>
    </ligand>
</feature>
<dbReference type="GO" id="GO:0008143">
    <property type="term" value="F:poly(A) binding"/>
    <property type="evidence" value="ECO:0007669"/>
    <property type="project" value="TreeGrafter"/>
</dbReference>
<comment type="caution">
    <text evidence="8">Lacks conserved residue(s) required for the propagation of feature annotation.</text>
</comment>
<name>A0A3D8T3P3_9HELO</name>
<dbReference type="GO" id="GO:0008270">
    <property type="term" value="F:zinc ion binding"/>
    <property type="evidence" value="ECO:0007669"/>
    <property type="project" value="UniProtKB-KW"/>
</dbReference>
<dbReference type="PANTHER" id="PTHR12272:SF11">
    <property type="entry name" value="PAN2-PAN3 DEADENYLATION COMPLEX SUBUNIT PAN3"/>
    <property type="match status" value="1"/>
</dbReference>
<evidence type="ECO:0000256" key="1">
    <source>
        <dbReference type="ARBA" id="ARBA00004496"/>
    </source>
</evidence>
<gene>
    <name evidence="8" type="primary">PAN3</name>
    <name evidence="11" type="ORF">BP5796_02012</name>
</gene>
<evidence type="ECO:0000313" key="11">
    <source>
        <dbReference type="EMBL" id="RDW92618.1"/>
    </source>
</evidence>
<keyword evidence="5" id="KW-0479">Metal-binding</keyword>
<feature type="compositionally biased region" description="Basic and acidic residues" evidence="9">
    <location>
        <begin position="215"/>
        <end position="224"/>
    </location>
</feature>
<feature type="region of interest" description="Knob domain" evidence="8">
    <location>
        <begin position="806"/>
        <end position="901"/>
    </location>
</feature>
<dbReference type="HAMAP" id="MF_03181">
    <property type="entry name" value="PAN3"/>
    <property type="match status" value="1"/>
</dbReference>
<proteinExistence type="inferred from homology"/>
<feature type="region of interest" description="Disordered" evidence="9">
    <location>
        <begin position="202"/>
        <end position="234"/>
    </location>
</feature>
<keyword evidence="7 8" id="KW-0175">Coiled coil</keyword>
<reference evidence="11 12" key="1">
    <citation type="journal article" date="2018" name="IMA Fungus">
        <title>IMA Genome-F 9: Draft genome sequence of Annulohypoxylon stygium, Aspergillus mulundensis, Berkeleyomyces basicola (syn. Thielaviopsis basicola), Ceratocystis smalleyi, two Cercospora beticola strains, Coleophoma cylindrospora, Fusarium fracticaudum, Phialophora cf. hyalina, and Morchella septimelata.</title>
        <authorList>
            <person name="Wingfield B.D."/>
            <person name="Bills G.F."/>
            <person name="Dong Y."/>
            <person name="Huang W."/>
            <person name="Nel W.J."/>
            <person name="Swalarsk-Parry B.S."/>
            <person name="Vaghefi N."/>
            <person name="Wilken P.M."/>
            <person name="An Z."/>
            <person name="de Beer Z.W."/>
            <person name="De Vos L."/>
            <person name="Chen L."/>
            <person name="Duong T.A."/>
            <person name="Gao Y."/>
            <person name="Hammerbacher A."/>
            <person name="Kikkert J.R."/>
            <person name="Li Y."/>
            <person name="Li H."/>
            <person name="Li K."/>
            <person name="Li Q."/>
            <person name="Liu X."/>
            <person name="Ma X."/>
            <person name="Naidoo K."/>
            <person name="Pethybridge S.J."/>
            <person name="Sun J."/>
            <person name="Steenkamp E.T."/>
            <person name="van der Nest M.A."/>
            <person name="van Wyk S."/>
            <person name="Wingfield M.J."/>
            <person name="Xiong C."/>
            <person name="Yue Q."/>
            <person name="Zhang X."/>
        </authorList>
    </citation>
    <scope>NUCLEOTIDE SEQUENCE [LARGE SCALE GENOMIC DNA]</scope>
    <source>
        <strain evidence="11 12">BP5796</strain>
    </source>
</reference>